<feature type="transmembrane region" description="Helical" evidence="1">
    <location>
        <begin position="106"/>
        <end position="123"/>
    </location>
</feature>
<evidence type="ECO:0000313" key="3">
    <source>
        <dbReference type="Proteomes" id="UP000191901"/>
    </source>
</evidence>
<evidence type="ECO:0000256" key="1">
    <source>
        <dbReference type="SAM" id="Phobius"/>
    </source>
</evidence>
<organism evidence="2 3">
    <name type="scientific">Halomicronema hongdechloris C2206</name>
    <dbReference type="NCBI Taxonomy" id="1641165"/>
    <lineage>
        <taxon>Bacteria</taxon>
        <taxon>Bacillati</taxon>
        <taxon>Cyanobacteriota</taxon>
        <taxon>Cyanophyceae</taxon>
        <taxon>Nodosilineales</taxon>
        <taxon>Nodosilineaceae</taxon>
        <taxon>Halomicronema</taxon>
    </lineage>
</organism>
<keyword evidence="1" id="KW-0812">Transmembrane</keyword>
<keyword evidence="1" id="KW-0472">Membrane</keyword>
<dbReference type="RefSeq" id="WP_080809805.1">
    <property type="nucleotide sequence ID" value="NZ_CP021983.2"/>
</dbReference>
<feature type="transmembrane region" description="Helical" evidence="1">
    <location>
        <begin position="135"/>
        <end position="156"/>
    </location>
</feature>
<proteinExistence type="predicted"/>
<keyword evidence="3" id="KW-1185">Reference proteome</keyword>
<evidence type="ECO:0008006" key="4">
    <source>
        <dbReference type="Google" id="ProtNLM"/>
    </source>
</evidence>
<dbReference type="Pfam" id="PF09858">
    <property type="entry name" value="DUF2085"/>
    <property type="match status" value="1"/>
</dbReference>
<dbReference type="InterPro" id="IPR019206">
    <property type="entry name" value="DUF2085_TM"/>
</dbReference>
<accession>A0A1Z3HLM2</accession>
<gene>
    <name evidence="2" type="ORF">XM38_021420</name>
</gene>
<dbReference type="AlphaFoldDB" id="A0A1Z3HLM2"/>
<dbReference type="KEGG" id="hhg:XM38_021420"/>
<name>A0A1Z3HLM2_9CYAN</name>
<dbReference type="EMBL" id="CP021983">
    <property type="protein sequence ID" value="ASC71190.1"/>
    <property type="molecule type" value="Genomic_DNA"/>
</dbReference>
<feature type="transmembrane region" description="Helical" evidence="1">
    <location>
        <begin position="62"/>
        <end position="85"/>
    </location>
</feature>
<sequence>MQGTRSRPSLNWRSLLGDIGLAALISGPIAAPFLAASAWPLLTDIANIIYTMGEHVCPQPELGVPLAAPHIMAVCMRCYGTVLGLGIMRWLYHRTRGQGTYWLEQYGLLGFVLTFILCLAYPLELAMQGFDWWGVHHGAMTLFGLIAGLGLGAYLMPLLHQPASENG</sequence>
<dbReference type="OrthoDB" id="510406at2"/>
<keyword evidence="1" id="KW-1133">Transmembrane helix</keyword>
<evidence type="ECO:0000313" key="2">
    <source>
        <dbReference type="EMBL" id="ASC71190.1"/>
    </source>
</evidence>
<protein>
    <recommendedName>
        <fullName evidence="4">DUF2085 domain-containing protein</fullName>
    </recommendedName>
</protein>
<reference evidence="2 3" key="1">
    <citation type="journal article" date="2016" name="Biochim. Biophys. Acta">
        <title>Characterization of red-shifted phycobilisomes isolated from the chlorophyll f-containing cyanobacterium Halomicronema hongdechloris.</title>
        <authorList>
            <person name="Li Y."/>
            <person name="Lin Y."/>
            <person name="Garvey C.J."/>
            <person name="Birch D."/>
            <person name="Corkery R.W."/>
            <person name="Loughlin P.C."/>
            <person name="Scheer H."/>
            <person name="Willows R.D."/>
            <person name="Chen M."/>
        </authorList>
    </citation>
    <scope>NUCLEOTIDE SEQUENCE [LARGE SCALE GENOMIC DNA]</scope>
    <source>
        <strain evidence="2 3">C2206</strain>
    </source>
</reference>
<feature type="transmembrane region" description="Helical" evidence="1">
    <location>
        <begin position="21"/>
        <end position="42"/>
    </location>
</feature>
<dbReference type="Proteomes" id="UP000191901">
    <property type="component" value="Chromosome"/>
</dbReference>